<comment type="caution">
    <text evidence="1">The sequence shown here is derived from an EMBL/GenBank/DDBJ whole genome shotgun (WGS) entry which is preliminary data.</text>
</comment>
<sequence length="457" mass="50917">MTDGSYGAHALAAHSHLLHLISITSSFIPDDGGNSGGGFDFDVTFDDVDDKEDEEDAEWTSMQLASILSLCEFFEFVDGTYYNHMCSNVTVFGFSTGVSNKKQKARQVKGKKKMGHQPKGSGHYYNKALTRGTVPYKARHAWDVERACLMRLDDNLDGVRVLRAIGWCAALHYICRVRHWRHAPVSDSLDYVARWTVVDLRAPPKWWRRRRVGTLSHEGAVAFVRGAVHDNARVLLLCQPKAAGYAQNPIVVYYLFDEDDRLATCIAEVTNTPWGDAVLFQFDPNGDALPNKPLHVSPFTPMQASWTLRTRISPSKLFVHVTVVEHGAESPLLTACLEGDVDAQFPQVPNESLPHLAMFARYAYAPQRIALWIYAHAVHLVVRKSLRPFDAPAIARTLTSVGGTPCPLMPRASSPHLVASVICKDSEVKGRSKESLARPMAWSVANSYPWDHAHRSQ</sequence>
<dbReference type="PANTHER" id="PTHR33973">
    <property type="entry name" value="OS07G0153300 PROTEIN"/>
    <property type="match status" value="1"/>
</dbReference>
<evidence type="ECO:0000313" key="1">
    <source>
        <dbReference type="EMBL" id="GHP10142.1"/>
    </source>
</evidence>
<gene>
    <name evidence="1" type="ORF">PPROV_000887400</name>
</gene>
<reference evidence="1" key="1">
    <citation type="submission" date="2020-10" db="EMBL/GenBank/DDBJ databases">
        <title>Unveiling of a novel bifunctional photoreceptor, Dualchrome1, isolated from a cosmopolitan green alga.</title>
        <authorList>
            <person name="Suzuki S."/>
            <person name="Kawachi M."/>
        </authorList>
    </citation>
    <scope>NUCLEOTIDE SEQUENCE</scope>
    <source>
        <strain evidence="1">NIES 2893</strain>
    </source>
</reference>
<protein>
    <recommendedName>
        <fullName evidence="3">DUF1365 domain-containing protein</fullName>
    </recommendedName>
</protein>
<evidence type="ECO:0008006" key="3">
    <source>
        <dbReference type="Google" id="ProtNLM"/>
    </source>
</evidence>
<accession>A0A830HSQ6</accession>
<dbReference type="InterPro" id="IPR038578">
    <property type="entry name" value="GT29-like_sf"/>
</dbReference>
<dbReference type="PANTHER" id="PTHR33973:SF4">
    <property type="entry name" value="OS07G0153300 PROTEIN"/>
    <property type="match status" value="1"/>
</dbReference>
<dbReference type="EMBL" id="BNJQ01000028">
    <property type="protein sequence ID" value="GHP10142.1"/>
    <property type="molecule type" value="Genomic_DNA"/>
</dbReference>
<dbReference type="AlphaFoldDB" id="A0A830HSQ6"/>
<dbReference type="InterPro" id="IPR010775">
    <property type="entry name" value="DUF1365"/>
</dbReference>
<dbReference type="OrthoDB" id="3340520at2759"/>
<keyword evidence="2" id="KW-1185">Reference proteome</keyword>
<organism evidence="1 2">
    <name type="scientific">Pycnococcus provasolii</name>
    <dbReference type="NCBI Taxonomy" id="41880"/>
    <lineage>
        <taxon>Eukaryota</taxon>
        <taxon>Viridiplantae</taxon>
        <taxon>Chlorophyta</taxon>
        <taxon>Pseudoscourfieldiophyceae</taxon>
        <taxon>Pseudoscourfieldiales</taxon>
        <taxon>Pycnococcaceae</taxon>
        <taxon>Pycnococcus</taxon>
    </lineage>
</organism>
<name>A0A830HSQ6_9CHLO</name>
<dbReference type="Gene3D" id="3.90.1480.20">
    <property type="entry name" value="Glycosyl transferase family 29"/>
    <property type="match status" value="1"/>
</dbReference>
<dbReference type="Pfam" id="PF07103">
    <property type="entry name" value="DUF1365"/>
    <property type="match status" value="1"/>
</dbReference>
<proteinExistence type="predicted"/>
<dbReference type="Proteomes" id="UP000660262">
    <property type="component" value="Unassembled WGS sequence"/>
</dbReference>
<evidence type="ECO:0000313" key="2">
    <source>
        <dbReference type="Proteomes" id="UP000660262"/>
    </source>
</evidence>